<dbReference type="SUPFAM" id="SSF56601">
    <property type="entry name" value="beta-lactamase/transpeptidase-like"/>
    <property type="match status" value="1"/>
</dbReference>
<dbReference type="AlphaFoldDB" id="A0A9P3EU39"/>
<protein>
    <recommendedName>
        <fullName evidence="1">Beta-lactamase-related domain-containing protein</fullName>
    </recommendedName>
</protein>
<dbReference type="InterPro" id="IPR001466">
    <property type="entry name" value="Beta-lactam-related"/>
</dbReference>
<dbReference type="Proteomes" id="UP001043456">
    <property type="component" value="Unassembled WGS sequence"/>
</dbReference>
<feature type="domain" description="Beta-lactamase-related" evidence="1">
    <location>
        <begin position="22"/>
        <end position="276"/>
    </location>
</feature>
<dbReference type="InterPro" id="IPR050789">
    <property type="entry name" value="Diverse_Enzym_Activities"/>
</dbReference>
<dbReference type="OrthoDB" id="428260at2759"/>
<reference evidence="2 3" key="1">
    <citation type="submission" date="2018-10" db="EMBL/GenBank/DDBJ databases">
        <title>Pan-genome distribution and transcriptional activeness of fungal secondary metabolism genes in Aspergillus section Fumigati.</title>
        <authorList>
            <person name="Takahashi H."/>
            <person name="Umemura M."/>
            <person name="Ninomiya A."/>
            <person name="Kusuya Y."/>
            <person name="Urayama S."/>
            <person name="Shimizu M."/>
            <person name="Watanabe A."/>
            <person name="Kamei K."/>
            <person name="Yaguchi T."/>
            <person name="Hagiwara D."/>
        </authorList>
    </citation>
    <scope>NUCLEOTIDE SEQUENCE [LARGE SCALE GENOMIC DNA]</scope>
    <source>
        <strain evidence="2 3">IFM 55266</strain>
    </source>
</reference>
<accession>A0A9P3EU39</accession>
<dbReference type="InterPro" id="IPR012338">
    <property type="entry name" value="Beta-lactam/transpept-like"/>
</dbReference>
<sequence length="431" mass="47690">MASLSSQVVSALKKRVDAACADQEKGIPGAVVVVVGKDGKEHFAHASGKRGYGSEEPMTLDSIFWIASCTKMITGIACMQLVEQGLLNLDDSDQVEKICPELKEVKVLQDDGALVEKRGGITLRMLLNHTAGFGYTFFNEKLRDYSKPIGYDEFSGHIYDILQPLVHQPGEKWEYGVNIDWAGVMVERVTGQSLNDYYHRNIFEPLGLNNISMFPSASMKENLAYMNQRDAQGQLSGRDHLLRRPLVVQTAEDIKSCFNSGGAGCFAKPQDYCRMCLSYYTCYSEKILIVRNGAEILATLLNDGISPITGKQILEKATVDEMFRNQIPNIPNFAAQGIPASKRDLTNAISHLYPSSTPQGWGLTFMLTGGATGRSEGTAHWAGLANLWWWCDREKGVAGMICTQLLPFADPQVLRLWLDVESAVYRGLVQD</sequence>
<evidence type="ECO:0000313" key="3">
    <source>
        <dbReference type="Proteomes" id="UP001043456"/>
    </source>
</evidence>
<dbReference type="RefSeq" id="XP_043156420.1">
    <property type="nucleotide sequence ID" value="XM_043300485.1"/>
</dbReference>
<dbReference type="PANTHER" id="PTHR43283:SF3">
    <property type="entry name" value="BETA-LACTAMASE FAMILY PROTEIN (AFU_ORTHOLOGUE AFUA_5G07500)"/>
    <property type="match status" value="1"/>
</dbReference>
<dbReference type="GeneID" id="67003146"/>
<dbReference type="EMBL" id="BHVY01000003">
    <property type="protein sequence ID" value="GIJ85673.1"/>
    <property type="molecule type" value="Genomic_DNA"/>
</dbReference>
<dbReference type="PANTHER" id="PTHR43283">
    <property type="entry name" value="BETA-LACTAMASE-RELATED"/>
    <property type="match status" value="1"/>
</dbReference>
<evidence type="ECO:0000259" key="1">
    <source>
        <dbReference type="Pfam" id="PF00144"/>
    </source>
</evidence>
<dbReference type="Pfam" id="PF00144">
    <property type="entry name" value="Beta-lactamase"/>
    <property type="match status" value="1"/>
</dbReference>
<gene>
    <name evidence="2" type="ORF">Asppvi_004534</name>
</gene>
<name>A0A9P3EU39_9EURO</name>
<keyword evidence="3" id="KW-1185">Reference proteome</keyword>
<evidence type="ECO:0000313" key="2">
    <source>
        <dbReference type="EMBL" id="GIJ85673.1"/>
    </source>
</evidence>
<comment type="caution">
    <text evidence="2">The sequence shown here is derived from an EMBL/GenBank/DDBJ whole genome shotgun (WGS) entry which is preliminary data.</text>
</comment>
<organism evidence="2 3">
    <name type="scientific">Aspergillus pseudoviridinutans</name>
    <dbReference type="NCBI Taxonomy" id="1517512"/>
    <lineage>
        <taxon>Eukaryota</taxon>
        <taxon>Fungi</taxon>
        <taxon>Dikarya</taxon>
        <taxon>Ascomycota</taxon>
        <taxon>Pezizomycotina</taxon>
        <taxon>Eurotiomycetes</taxon>
        <taxon>Eurotiomycetidae</taxon>
        <taxon>Eurotiales</taxon>
        <taxon>Aspergillaceae</taxon>
        <taxon>Aspergillus</taxon>
        <taxon>Aspergillus subgen. Fumigati</taxon>
    </lineage>
</organism>
<proteinExistence type="predicted"/>
<dbReference type="Gene3D" id="3.40.710.10">
    <property type="entry name" value="DD-peptidase/beta-lactamase superfamily"/>
    <property type="match status" value="1"/>
</dbReference>